<feature type="transmembrane region" description="Helical" evidence="9">
    <location>
        <begin position="363"/>
        <end position="383"/>
    </location>
</feature>
<dbReference type="InterPro" id="IPR001463">
    <property type="entry name" value="Na/Ala_symport"/>
</dbReference>
<feature type="transmembrane region" description="Helical" evidence="9">
    <location>
        <begin position="428"/>
        <end position="445"/>
    </location>
</feature>
<comment type="similarity">
    <text evidence="2 9">Belongs to the alanine or glycine:cation symporter (AGCS) (TC 2.A.25) family.</text>
</comment>
<protein>
    <submittedName>
        <fullName evidence="10">Amino-acid carrier protein AlsT</fullName>
    </submittedName>
</protein>
<comment type="subcellular location">
    <subcellularLocation>
        <location evidence="1 9">Cell membrane</location>
        <topology evidence="1 9">Multi-pass membrane protein</topology>
    </subcellularLocation>
</comment>
<feature type="transmembrane region" description="Helical" evidence="9">
    <location>
        <begin position="71"/>
        <end position="90"/>
    </location>
</feature>
<accession>A0A024Q699</accession>
<evidence type="ECO:0000256" key="7">
    <source>
        <dbReference type="ARBA" id="ARBA00022989"/>
    </source>
</evidence>
<dbReference type="EMBL" id="CCDP010000001">
    <property type="protein sequence ID" value="CDQ38038.1"/>
    <property type="molecule type" value="Genomic_DNA"/>
</dbReference>
<gene>
    <name evidence="10" type="primary">alsT_1</name>
    <name evidence="10" type="ORF">BN990_00305</name>
</gene>
<reference evidence="11" key="2">
    <citation type="submission" date="2014-05" db="EMBL/GenBank/DDBJ databases">
        <title>Draft genome sequence of Virgibacillus massiliensis Vm-5.</title>
        <authorList>
            <person name="Khelaifia S."/>
            <person name="Croce O."/>
            <person name="Lagier J.C."/>
            <person name="Raoult D."/>
        </authorList>
    </citation>
    <scope>NUCLEOTIDE SEQUENCE [LARGE SCALE GENOMIC DNA]</scope>
    <source>
        <strain evidence="11">Vm-5</strain>
    </source>
</reference>
<dbReference type="Gene3D" id="1.20.1740.10">
    <property type="entry name" value="Amino acid/polyamine transporter I"/>
    <property type="match status" value="1"/>
</dbReference>
<name>A0A024Q699_9BACI</name>
<dbReference type="Proteomes" id="UP000028875">
    <property type="component" value="Unassembled WGS sequence"/>
</dbReference>
<evidence type="ECO:0000256" key="8">
    <source>
        <dbReference type="ARBA" id="ARBA00023136"/>
    </source>
</evidence>
<dbReference type="PANTHER" id="PTHR30330">
    <property type="entry name" value="AGSS FAMILY TRANSPORTER, SODIUM-ALANINE"/>
    <property type="match status" value="1"/>
</dbReference>
<keyword evidence="11" id="KW-1185">Reference proteome</keyword>
<keyword evidence="6 9" id="KW-0769">Symport</keyword>
<reference evidence="10 11" key="1">
    <citation type="submission" date="2014-03" db="EMBL/GenBank/DDBJ databases">
        <authorList>
            <person name="Urmite Genomes U."/>
        </authorList>
    </citation>
    <scope>NUCLEOTIDE SEQUENCE [LARGE SCALE GENOMIC DNA]</scope>
    <source>
        <strain evidence="10 11">Vm-5</strain>
    </source>
</reference>
<dbReference type="eggNOG" id="COG1115">
    <property type="taxonomic scope" value="Bacteria"/>
</dbReference>
<dbReference type="PANTHER" id="PTHR30330:SF3">
    <property type="entry name" value="TRANSCRIPTIONAL REGULATOR, LRP FAMILY"/>
    <property type="match status" value="1"/>
</dbReference>
<dbReference type="NCBIfam" id="TIGR00835">
    <property type="entry name" value="agcS"/>
    <property type="match status" value="1"/>
</dbReference>
<evidence type="ECO:0000256" key="9">
    <source>
        <dbReference type="RuleBase" id="RU363064"/>
    </source>
</evidence>
<evidence type="ECO:0000313" key="10">
    <source>
        <dbReference type="EMBL" id="CDQ38038.1"/>
    </source>
</evidence>
<keyword evidence="4 9" id="KW-1003">Cell membrane</keyword>
<sequence>MLNILENINEVLWGTPSLILLVGTGLFLTFVLKGLQFKNLGYAFKIAFTKDKEDDGTEGDVSNFKALMTSLAGMVGNGNIAGVATAVTLGGPGAIFWMWIVGLVGMATKYAEALLAMKYRVKNDDGEYSSGPMYYIERGIGKKWKPLALAFAFFGAFAALGIGNSVQSNTIADVMENSFNINGITTGVILVIFTSLIIFGGLQRISSVASVFVPLMAILYIGASLLIIGLNYDKIIPAFDLIFTYAFHPISAVGGFSGVVVTEAIRNGVSKGIFSNEAGLGTVALIAGNAKTSHPVKQALVAMTGTFIVTIIVCTMTGLVLLVTGFWDTTGGLLSGVTHDAGLEAGALTSAAFGSSLGNIGEYIVSISVVFFGFSTILGWYVYGIKCFEYLFGLNYISVYRTIYIGATFIGTIAKLTTVWAFADMANALMMIPNLIGLLLLYKVVATETNDYFSNFYKQSGKKIG</sequence>
<dbReference type="GO" id="GO:0005886">
    <property type="term" value="C:plasma membrane"/>
    <property type="evidence" value="ECO:0007669"/>
    <property type="project" value="UniProtKB-SubCell"/>
</dbReference>
<dbReference type="RefSeq" id="WP_021290087.1">
    <property type="nucleotide sequence ID" value="NZ_BNER01000001.1"/>
</dbReference>
<keyword evidence="5 9" id="KW-0812">Transmembrane</keyword>
<dbReference type="OrthoDB" id="9804874at2"/>
<evidence type="ECO:0000256" key="3">
    <source>
        <dbReference type="ARBA" id="ARBA00022448"/>
    </source>
</evidence>
<keyword evidence="3 9" id="KW-0813">Transport</keyword>
<dbReference type="STRING" id="1462526.BN990_00305"/>
<feature type="transmembrane region" description="Helical" evidence="9">
    <location>
        <begin position="403"/>
        <end position="422"/>
    </location>
</feature>
<comment type="caution">
    <text evidence="10">The sequence shown here is derived from an EMBL/GenBank/DDBJ whole genome shotgun (WGS) entry which is preliminary data.</text>
</comment>
<proteinExistence type="inferred from homology"/>
<keyword evidence="7 9" id="KW-1133">Transmembrane helix</keyword>
<feature type="transmembrane region" description="Helical" evidence="9">
    <location>
        <begin position="242"/>
        <end position="261"/>
    </location>
</feature>
<feature type="transmembrane region" description="Helical" evidence="9">
    <location>
        <begin position="300"/>
        <end position="327"/>
    </location>
</feature>
<dbReference type="PRINTS" id="PR00175">
    <property type="entry name" value="NAALASMPORT"/>
</dbReference>
<feature type="transmembrane region" description="Helical" evidence="9">
    <location>
        <begin position="12"/>
        <end position="32"/>
    </location>
</feature>
<evidence type="ECO:0000256" key="5">
    <source>
        <dbReference type="ARBA" id="ARBA00022692"/>
    </source>
</evidence>
<feature type="transmembrane region" description="Helical" evidence="9">
    <location>
        <begin position="147"/>
        <end position="167"/>
    </location>
</feature>
<dbReference type="Pfam" id="PF01235">
    <property type="entry name" value="Na_Ala_symp"/>
    <property type="match status" value="1"/>
</dbReference>
<evidence type="ECO:0000256" key="4">
    <source>
        <dbReference type="ARBA" id="ARBA00022475"/>
    </source>
</evidence>
<evidence type="ECO:0000256" key="1">
    <source>
        <dbReference type="ARBA" id="ARBA00004651"/>
    </source>
</evidence>
<dbReference type="AlphaFoldDB" id="A0A024Q699"/>
<feature type="transmembrane region" description="Helical" evidence="9">
    <location>
        <begin position="179"/>
        <end position="199"/>
    </location>
</feature>
<evidence type="ECO:0000256" key="6">
    <source>
        <dbReference type="ARBA" id="ARBA00022847"/>
    </source>
</evidence>
<keyword evidence="8 9" id="KW-0472">Membrane</keyword>
<evidence type="ECO:0000313" key="11">
    <source>
        <dbReference type="Proteomes" id="UP000028875"/>
    </source>
</evidence>
<evidence type="ECO:0000256" key="2">
    <source>
        <dbReference type="ARBA" id="ARBA00009261"/>
    </source>
</evidence>
<organism evidence="10 11">
    <name type="scientific">Virgibacillus massiliensis</name>
    <dbReference type="NCBI Taxonomy" id="1462526"/>
    <lineage>
        <taxon>Bacteria</taxon>
        <taxon>Bacillati</taxon>
        <taxon>Bacillota</taxon>
        <taxon>Bacilli</taxon>
        <taxon>Bacillales</taxon>
        <taxon>Bacillaceae</taxon>
        <taxon>Virgibacillus</taxon>
    </lineage>
</organism>
<dbReference type="GO" id="GO:0005283">
    <property type="term" value="F:amino acid:sodium symporter activity"/>
    <property type="evidence" value="ECO:0007669"/>
    <property type="project" value="InterPro"/>
</dbReference>
<dbReference type="FunFam" id="1.20.1740.10:FF:000004">
    <property type="entry name" value="Sodium:alanine symporter family protein"/>
    <property type="match status" value="1"/>
</dbReference>
<feature type="transmembrane region" description="Helical" evidence="9">
    <location>
        <begin position="96"/>
        <end position="115"/>
    </location>
</feature>
<feature type="transmembrane region" description="Helical" evidence="9">
    <location>
        <begin position="211"/>
        <end position="230"/>
    </location>
</feature>